<gene>
    <name evidence="1" type="ORF">L21SP3_01635</name>
</gene>
<evidence type="ECO:0008006" key="3">
    <source>
        <dbReference type="Google" id="ProtNLM"/>
    </source>
</evidence>
<organism evidence="1 2">
    <name type="scientific">Sedimentisphaera cyanobacteriorum</name>
    <dbReference type="NCBI Taxonomy" id="1940790"/>
    <lineage>
        <taxon>Bacteria</taxon>
        <taxon>Pseudomonadati</taxon>
        <taxon>Planctomycetota</taxon>
        <taxon>Phycisphaerae</taxon>
        <taxon>Sedimentisphaerales</taxon>
        <taxon>Sedimentisphaeraceae</taxon>
        <taxon>Sedimentisphaera</taxon>
    </lineage>
</organism>
<evidence type="ECO:0000313" key="1">
    <source>
        <dbReference type="EMBL" id="AQQ09816.1"/>
    </source>
</evidence>
<proteinExistence type="predicted"/>
<keyword evidence="2" id="KW-1185">Reference proteome</keyword>
<dbReference type="EMBL" id="CP019633">
    <property type="protein sequence ID" value="AQQ09816.1"/>
    <property type="molecule type" value="Genomic_DNA"/>
</dbReference>
<dbReference type="AlphaFoldDB" id="A0A1Q2HRE2"/>
<dbReference type="InterPro" id="IPR021345">
    <property type="entry name" value="DUF2961"/>
</dbReference>
<evidence type="ECO:0000313" key="2">
    <source>
        <dbReference type="Proteomes" id="UP000188273"/>
    </source>
</evidence>
<protein>
    <recommendedName>
        <fullName evidence="3">DUF2961 domain-containing protein</fullName>
    </recommendedName>
</protein>
<name>A0A1Q2HRE2_9BACT</name>
<reference evidence="2" key="1">
    <citation type="submission" date="2017-02" db="EMBL/GenBank/DDBJ databases">
        <title>Comparative genomics and description of representatives of a novel lineage of planctomycetes thriving in anoxic sediments.</title>
        <authorList>
            <person name="Spring S."/>
            <person name="Bunk B."/>
            <person name="Sproer C."/>
            <person name="Klenk H.-P."/>
        </authorList>
    </citation>
    <scope>NUCLEOTIDE SEQUENCE [LARGE SCALE GENOMIC DNA]</scope>
    <source>
        <strain evidence="2">L21-RPul-D3</strain>
    </source>
</reference>
<dbReference type="KEGG" id="pbu:L21SP3_01635"/>
<accession>A0A1Q2HRE2</accession>
<dbReference type="Gene3D" id="2.60.120.1390">
    <property type="match status" value="2"/>
</dbReference>
<dbReference type="STRING" id="1940790.L21SP3_01635"/>
<dbReference type="Proteomes" id="UP000188273">
    <property type="component" value="Chromosome"/>
</dbReference>
<dbReference type="OrthoDB" id="2518538at2"/>
<dbReference type="RefSeq" id="WP_077540465.1">
    <property type="nucleotide sequence ID" value="NZ_CP019633.1"/>
</dbReference>
<sequence>MSKRFFTAIAIFSILIVADKGLSETVTFPSLLEEMVNPRITAQWPEPEYECLQFSSFDRDSRDKGVPSWWDNKDRSHFIRTEQNEGRKEFVLMDAEGPGAVVRFWSTWHGPGGGEFSNGTLRFYFNGSSEPEIEAPIADVLDKGYLAEAPLGNSVAKTTEYAKRGHNLYLPIPYSNGCKITYQTGAFIDRGAVEGEALYYIINCRKYTKGTDVKTFSLAQLEKNKALISEVQKTLEKGLKFSSKPAASFSAMLKKGDKSRITLAGSRCISGIKVKLGGGDVSEALRRAVIKIRFDGKPAVWAPLGDFFATGYQLHPYKTFYAGVKEDGTMYCRWIMPFRSDAQLAIENIGSGTVHIEKAEVYTEPWQWDENSLYFHSRWKQWKDIKTRSNKDNPANGAFDLNWITINGRGKYVGDALTIFNNAPRWWGEGDEKIYIDGEDFPSHFGTGTEDYYGYAWCRPAKFSAAFHAQPCGAGNFQRGFTVNSRFRSLDAIPFSKSLKFDMELWHWAETTVDYAPVMFWYAKKDSSSNLDPQPEEAIKPLPDISEEGRVQIDIEGAIEGERMQIVRCEGGRAFVQKNTRFGWSEDEQVWWQNGKPNQKLVLSFESEKSGKFKIYANLTKARDYAVVDIRVNGRLMKEGLDLFNPAVKARETLLGKAEIREGENSIEVQIKGANPKAVKRYMFGLDYIKLIEAE</sequence>
<dbReference type="Pfam" id="PF11175">
    <property type="entry name" value="DUF2961"/>
    <property type="match status" value="1"/>
</dbReference>